<feature type="binding site" evidence="4">
    <location>
        <begin position="183"/>
        <end position="186"/>
    </location>
    <ligand>
        <name>ATP</name>
        <dbReference type="ChEBI" id="CHEBI:30616"/>
    </ligand>
</feature>
<evidence type="ECO:0000256" key="1">
    <source>
        <dbReference type="ARBA" id="ARBA00022741"/>
    </source>
</evidence>
<protein>
    <recommendedName>
        <fullName evidence="4 5">N5-carboxyaminoimidazole ribonucleotide synthase</fullName>
        <shortName evidence="4 5">N5-CAIR synthase</shortName>
        <ecNumber evidence="4 5">6.3.4.18</ecNumber>
    </recommendedName>
    <alternativeName>
        <fullName evidence="4 5">5-(carboxyamino)imidazole ribonucleotide synthetase</fullName>
    </alternativeName>
</protein>
<evidence type="ECO:0000256" key="3">
    <source>
        <dbReference type="ARBA" id="ARBA00022840"/>
    </source>
</evidence>
<dbReference type="NCBIfam" id="TIGR01161">
    <property type="entry name" value="purK"/>
    <property type="match status" value="1"/>
</dbReference>
<evidence type="ECO:0000313" key="7">
    <source>
        <dbReference type="EMBL" id="AEV32796.1"/>
    </source>
</evidence>
<dbReference type="InterPro" id="IPR054350">
    <property type="entry name" value="PurT/PurK_preATP-grasp"/>
</dbReference>
<dbReference type="Pfam" id="PF22660">
    <property type="entry name" value="RS_preATP-grasp-like"/>
    <property type="match status" value="1"/>
</dbReference>
<feature type="binding site" evidence="4">
    <location>
        <begin position="270"/>
        <end position="271"/>
    </location>
    <ligand>
        <name>ATP</name>
        <dbReference type="ChEBI" id="CHEBI:30616"/>
    </ligand>
</feature>
<feature type="binding site" evidence="4">
    <location>
        <position position="191"/>
    </location>
    <ligand>
        <name>ATP</name>
        <dbReference type="ChEBI" id="CHEBI:30616"/>
    </ligand>
</feature>
<dbReference type="GO" id="GO:0006189">
    <property type="term" value="P:'de novo' IMP biosynthetic process"/>
    <property type="evidence" value="ECO:0007669"/>
    <property type="project" value="UniProtKB-UniRule"/>
</dbReference>
<comment type="caution">
    <text evidence="4">Lacks conserved residue(s) required for the propagation of feature annotation.</text>
</comment>
<dbReference type="AlphaFoldDB" id="G8R181"/>
<dbReference type="GO" id="GO:0005829">
    <property type="term" value="C:cytosol"/>
    <property type="evidence" value="ECO:0007669"/>
    <property type="project" value="TreeGrafter"/>
</dbReference>
<feature type="binding site" evidence="4">
    <location>
        <position position="110"/>
    </location>
    <ligand>
        <name>ATP</name>
        <dbReference type="ChEBI" id="CHEBI:30616"/>
    </ligand>
</feature>
<dbReference type="SUPFAM" id="SSF52440">
    <property type="entry name" value="PreATP-grasp domain"/>
    <property type="match status" value="1"/>
</dbReference>
<dbReference type="UniPathway" id="UPA00074">
    <property type="reaction ID" value="UER00942"/>
</dbReference>
<dbReference type="GO" id="GO:0005524">
    <property type="term" value="F:ATP binding"/>
    <property type="evidence" value="ECO:0007669"/>
    <property type="project" value="UniProtKB-UniRule"/>
</dbReference>
<dbReference type="GO" id="GO:0034028">
    <property type="term" value="F:5-(carboxyamino)imidazole ribonucleotide synthase activity"/>
    <property type="evidence" value="ECO:0007669"/>
    <property type="project" value="UniProtKB-UniRule"/>
</dbReference>
<keyword evidence="2 4" id="KW-0658">Purine biosynthesis</keyword>
<dbReference type="SUPFAM" id="SSF51246">
    <property type="entry name" value="Rudiment single hybrid motif"/>
    <property type="match status" value="1"/>
</dbReference>
<keyword evidence="1 4" id="KW-0547">Nucleotide-binding</keyword>
<organism evidence="7 8">
    <name type="scientific">Owenweeksia hongkongensis (strain DSM 17368 / CIP 108786 / JCM 12287 / NRRL B-23963 / UST20020801)</name>
    <dbReference type="NCBI Taxonomy" id="926562"/>
    <lineage>
        <taxon>Bacteria</taxon>
        <taxon>Pseudomonadati</taxon>
        <taxon>Bacteroidota</taxon>
        <taxon>Flavobacteriia</taxon>
        <taxon>Flavobacteriales</taxon>
        <taxon>Owenweeksiaceae</taxon>
        <taxon>Owenweeksia</taxon>
    </lineage>
</organism>
<dbReference type="NCBIfam" id="NF004679">
    <property type="entry name" value="PRK06019.1-5"/>
    <property type="match status" value="1"/>
</dbReference>
<dbReference type="Gene3D" id="3.30.1490.20">
    <property type="entry name" value="ATP-grasp fold, A domain"/>
    <property type="match status" value="1"/>
</dbReference>
<feature type="binding site" evidence="4">
    <location>
        <position position="152"/>
    </location>
    <ligand>
        <name>ATP</name>
        <dbReference type="ChEBI" id="CHEBI:30616"/>
    </ligand>
</feature>
<dbReference type="PROSITE" id="PS50975">
    <property type="entry name" value="ATP_GRASP"/>
    <property type="match status" value="1"/>
</dbReference>
<dbReference type="GO" id="GO:0046872">
    <property type="term" value="F:metal ion binding"/>
    <property type="evidence" value="ECO:0007669"/>
    <property type="project" value="InterPro"/>
</dbReference>
<keyword evidence="4 5" id="KW-0436">Ligase</keyword>
<dbReference type="STRING" id="926562.Oweho_1816"/>
<proteinExistence type="inferred from homology"/>
<evidence type="ECO:0000256" key="4">
    <source>
        <dbReference type="HAMAP-Rule" id="MF_01928"/>
    </source>
</evidence>
<gene>
    <name evidence="4 5" type="primary">purK</name>
    <name evidence="7" type="ordered locus">Oweho_1816</name>
</gene>
<accession>G8R181</accession>
<evidence type="ECO:0000256" key="5">
    <source>
        <dbReference type="RuleBase" id="RU361200"/>
    </source>
</evidence>
<dbReference type="InterPro" id="IPR011054">
    <property type="entry name" value="Rudment_hybrid_motif"/>
</dbReference>
<dbReference type="eggNOG" id="COG0026">
    <property type="taxonomic scope" value="Bacteria"/>
</dbReference>
<dbReference type="EC" id="6.3.4.18" evidence="4 5"/>
<evidence type="ECO:0000259" key="6">
    <source>
        <dbReference type="PROSITE" id="PS50975"/>
    </source>
</evidence>
<dbReference type="Gene3D" id="3.40.50.20">
    <property type="match status" value="1"/>
</dbReference>
<dbReference type="InterPro" id="IPR040686">
    <property type="entry name" value="PurK_C"/>
</dbReference>
<dbReference type="Pfam" id="PF17769">
    <property type="entry name" value="PurK_C"/>
    <property type="match status" value="1"/>
</dbReference>
<evidence type="ECO:0000313" key="8">
    <source>
        <dbReference type="Proteomes" id="UP000005631"/>
    </source>
</evidence>
<comment type="similarity">
    <text evidence="4 5">Belongs to the PurK/PurT family.</text>
</comment>
<dbReference type="KEGG" id="oho:Oweho_1816"/>
<comment type="function">
    <text evidence="5">Catalyzes the ATP-dependent conversion of 5-aminoimidazole ribonucleotide (AIR) and HCO(3)- to N5-carboxyaminoimidazole ribonucleotide (N5-CAIR).</text>
</comment>
<keyword evidence="8" id="KW-1185">Reference proteome</keyword>
<reference evidence="7 8" key="1">
    <citation type="journal article" date="2012" name="Stand. Genomic Sci.">
        <title>Genome sequence of the orange-pigmented seawater bacterium Owenweeksia hongkongensis type strain (UST20020801(T)).</title>
        <authorList>
            <person name="Riedel T."/>
            <person name="Held B."/>
            <person name="Nolan M."/>
            <person name="Lucas S."/>
            <person name="Lapidus A."/>
            <person name="Tice H."/>
            <person name="Del Rio T.G."/>
            <person name="Cheng J.F."/>
            <person name="Han C."/>
            <person name="Tapia R."/>
            <person name="Goodwin L.A."/>
            <person name="Pitluck S."/>
            <person name="Liolios K."/>
            <person name="Mavromatis K."/>
            <person name="Pagani I."/>
            <person name="Ivanova N."/>
            <person name="Mikhailova N."/>
            <person name="Pati A."/>
            <person name="Chen A."/>
            <person name="Palaniappan K."/>
            <person name="Rohde M."/>
            <person name="Tindall B.J."/>
            <person name="Detter J.C."/>
            <person name="Goker M."/>
            <person name="Woyke T."/>
            <person name="Bristow J."/>
            <person name="Eisen J.A."/>
            <person name="Markowitz V."/>
            <person name="Hugenholtz P."/>
            <person name="Klenk H.P."/>
            <person name="Kyrpides N.C."/>
        </authorList>
    </citation>
    <scope>NUCLEOTIDE SEQUENCE</scope>
    <source>
        <strain evidence="8">DSM 17368 / JCM 12287 / NRRL B-23963</strain>
    </source>
</reference>
<comment type="pathway">
    <text evidence="4 5">Purine metabolism; IMP biosynthesis via de novo pathway; 5-amino-1-(5-phospho-D-ribosyl)imidazole-4-carboxylate from 5-amino-1-(5-phospho-D-ribosyl)imidazole (N5-CAIR route): step 1/2.</text>
</comment>
<evidence type="ECO:0000256" key="2">
    <source>
        <dbReference type="ARBA" id="ARBA00022755"/>
    </source>
</evidence>
<dbReference type="SUPFAM" id="SSF56059">
    <property type="entry name" value="Glutathione synthetase ATP-binding domain-like"/>
    <property type="match status" value="1"/>
</dbReference>
<feature type="domain" description="ATP-grasp" evidence="6">
    <location>
        <begin position="114"/>
        <end position="300"/>
    </location>
</feature>
<dbReference type="PATRIC" id="fig|926562.3.peg.1820"/>
<dbReference type="EMBL" id="CP003156">
    <property type="protein sequence ID" value="AEV32796.1"/>
    <property type="molecule type" value="Genomic_DNA"/>
</dbReference>
<comment type="subunit">
    <text evidence="4 5">Homodimer.</text>
</comment>
<comment type="catalytic activity">
    <reaction evidence="4 5">
        <text>5-amino-1-(5-phospho-beta-D-ribosyl)imidazole + hydrogencarbonate + ATP = 5-carboxyamino-1-(5-phospho-D-ribosyl)imidazole + ADP + phosphate + 2 H(+)</text>
        <dbReference type="Rhea" id="RHEA:19317"/>
        <dbReference type="ChEBI" id="CHEBI:15378"/>
        <dbReference type="ChEBI" id="CHEBI:17544"/>
        <dbReference type="ChEBI" id="CHEBI:30616"/>
        <dbReference type="ChEBI" id="CHEBI:43474"/>
        <dbReference type="ChEBI" id="CHEBI:58730"/>
        <dbReference type="ChEBI" id="CHEBI:137981"/>
        <dbReference type="ChEBI" id="CHEBI:456216"/>
        <dbReference type="EC" id="6.3.4.18"/>
    </reaction>
</comment>
<dbReference type="InterPro" id="IPR005875">
    <property type="entry name" value="PurK"/>
</dbReference>
<dbReference type="HOGENOM" id="CLU_011534_0_2_10"/>
<dbReference type="InterPro" id="IPR016185">
    <property type="entry name" value="PreATP-grasp_dom_sf"/>
</dbReference>
<dbReference type="PANTHER" id="PTHR11609">
    <property type="entry name" value="PURINE BIOSYNTHESIS PROTEIN 6/7, PUR6/7"/>
    <property type="match status" value="1"/>
</dbReference>
<dbReference type="InterPro" id="IPR013815">
    <property type="entry name" value="ATP_grasp_subdomain_1"/>
</dbReference>
<dbReference type="HAMAP" id="MF_01928">
    <property type="entry name" value="PurK"/>
    <property type="match status" value="1"/>
</dbReference>
<keyword evidence="3 4" id="KW-0067">ATP-binding</keyword>
<dbReference type="Gene3D" id="3.30.470.20">
    <property type="entry name" value="ATP-grasp fold, B domain"/>
    <property type="match status" value="1"/>
</dbReference>
<comment type="function">
    <text evidence="4">Catalyzes the ATP-dependent conversion of 5-aminoimidazole ribonucleotide (AIR) and HCO(3)(-) to N5-carboxyaminoimidazole ribonucleotide (N5-CAIR).</text>
</comment>
<dbReference type="GO" id="GO:0004638">
    <property type="term" value="F:phosphoribosylaminoimidazole carboxylase activity"/>
    <property type="evidence" value="ECO:0007669"/>
    <property type="project" value="InterPro"/>
</dbReference>
<sequence>MPDKNYFSSSFKLGILGGGQLGKMLLTDTRRYDIQTKVMDPSPVAPCRFGSNEFVQGDITDKQAVLDFAKDCDVITIEIENVSTEALHELEAQGKIIYPRPRTLDIIKNKSLQKDFYREHKVPTASYFTFENREQMMQLLLESELNPPFVWKAATGGYDGKGVSIVRNSSDIEDLPDMPGLIEEMVDYAVEIAVVVARSPSGETKSFPVVEMEFHPTANLAEYVFSPSNIDIRIQNKANQLAEEVAHKFDHVGLLAVEMFVTKDGHVMVNEVAPRVHNSGHLTIEGNVTSQFDQHLRAILDLPLGDTEIVRPAVMINLTGEADHSGPVLYEGIEKIMKSSGVSIHLYGKAETRPFRKMGHITITAKTIEEAREVAGNVNNTIKVISQ</sequence>
<dbReference type="InterPro" id="IPR011761">
    <property type="entry name" value="ATP-grasp"/>
</dbReference>
<dbReference type="InterPro" id="IPR003135">
    <property type="entry name" value="ATP-grasp_carboxylate-amine"/>
</dbReference>
<dbReference type="PANTHER" id="PTHR11609:SF5">
    <property type="entry name" value="PHOSPHORIBOSYLAMINOIMIDAZOLE CARBOXYLASE"/>
    <property type="match status" value="1"/>
</dbReference>
<dbReference type="RefSeq" id="WP_014202152.1">
    <property type="nucleotide sequence ID" value="NC_016599.1"/>
</dbReference>
<name>G8R181_OWEHD</name>
<dbReference type="Pfam" id="PF02222">
    <property type="entry name" value="ATP-grasp"/>
    <property type="match status" value="1"/>
</dbReference>
<dbReference type="Proteomes" id="UP000005631">
    <property type="component" value="Chromosome"/>
</dbReference>